<keyword evidence="2" id="KW-1185">Reference proteome</keyword>
<dbReference type="Proteomes" id="UP000076407">
    <property type="component" value="Unassembled WGS sequence"/>
</dbReference>
<sequence length="273" mass="29697">TGTRQIHTATRLATASVRVEISLTKRQIETQQSSVRVDNLDVVSVSRCNTISRIVDGEQRQGRIQGNNRVQTSTRHTLANNTGRVSSQAVPSDVHVVERHTSALVQEIDETGDSSSHSIDVIAGRDVVRVLRTATPVNDDHVDVGTVQVSVADSHVHFRSSVVVPAVDNETRLTTTVPVRSKRASISGSDTMSTVAVVTREQQENGIGISVEQRSRLILAAQVEGIGVHQMQTTITIGDKLPVRLVTLFFVGSHPLHKAQEYAPGHPHRTVQE</sequence>
<dbReference type="AlphaFoldDB" id="A0A182XTL6"/>
<name>A0A182XTL6_ANOQN</name>
<reference evidence="1" key="1">
    <citation type="submission" date="2020-05" db="UniProtKB">
        <authorList>
            <consortium name="EnsemblMetazoa"/>
        </authorList>
    </citation>
    <scope>IDENTIFICATION</scope>
    <source>
        <strain evidence="1">SANGQUA</strain>
    </source>
</reference>
<proteinExistence type="predicted"/>
<accession>A0A182XTL6</accession>
<dbReference type="EnsemblMetazoa" id="AQUA015153-RA">
    <property type="protein sequence ID" value="AQUA015153-PA"/>
    <property type="gene ID" value="AQUA015153"/>
</dbReference>
<protein>
    <submittedName>
        <fullName evidence="1">Uncharacterized protein</fullName>
    </submittedName>
</protein>
<evidence type="ECO:0000313" key="2">
    <source>
        <dbReference type="Proteomes" id="UP000076407"/>
    </source>
</evidence>
<organism evidence="1 2">
    <name type="scientific">Anopheles quadriannulatus</name>
    <name type="common">Mosquito</name>
    <dbReference type="NCBI Taxonomy" id="34691"/>
    <lineage>
        <taxon>Eukaryota</taxon>
        <taxon>Metazoa</taxon>
        <taxon>Ecdysozoa</taxon>
        <taxon>Arthropoda</taxon>
        <taxon>Hexapoda</taxon>
        <taxon>Insecta</taxon>
        <taxon>Pterygota</taxon>
        <taxon>Neoptera</taxon>
        <taxon>Endopterygota</taxon>
        <taxon>Diptera</taxon>
        <taxon>Nematocera</taxon>
        <taxon>Culicoidea</taxon>
        <taxon>Culicidae</taxon>
        <taxon>Anophelinae</taxon>
        <taxon>Anopheles</taxon>
    </lineage>
</organism>
<dbReference type="VEuPathDB" id="VectorBase:AQUA015153"/>
<evidence type="ECO:0000313" key="1">
    <source>
        <dbReference type="EnsemblMetazoa" id="AQUA015153-PA"/>
    </source>
</evidence>